<reference evidence="20 21" key="1">
    <citation type="submission" date="2025-05" db="UniProtKB">
        <authorList>
            <consortium name="RefSeq"/>
        </authorList>
    </citation>
    <scope>IDENTIFICATION</scope>
</reference>
<dbReference type="PANTHER" id="PTHR13710:SF153">
    <property type="entry name" value="RECQ-LIKE DNA HELICASE BLM"/>
    <property type="match status" value="1"/>
</dbReference>
<dbReference type="SMART" id="SM00956">
    <property type="entry name" value="RQC"/>
    <property type="match status" value="1"/>
</dbReference>
<dbReference type="Pfam" id="PF00271">
    <property type="entry name" value="Helicase_C"/>
    <property type="match status" value="1"/>
</dbReference>
<feature type="compositionally biased region" description="Acidic residues" evidence="15">
    <location>
        <begin position="348"/>
        <end position="358"/>
    </location>
</feature>
<evidence type="ECO:0000256" key="9">
    <source>
        <dbReference type="ARBA" id="ARBA00023235"/>
    </source>
</evidence>
<dbReference type="PROSITE" id="PS51192">
    <property type="entry name" value="HELICASE_ATP_BIND_1"/>
    <property type="match status" value="1"/>
</dbReference>
<dbReference type="RefSeq" id="XP_014662227.1">
    <property type="nucleotide sequence ID" value="XM_014806741.1"/>
</dbReference>
<dbReference type="Pfam" id="PF00570">
    <property type="entry name" value="HRDC"/>
    <property type="match status" value="1"/>
</dbReference>
<dbReference type="InterPro" id="IPR010997">
    <property type="entry name" value="HRDC-like_sf"/>
</dbReference>
<dbReference type="Gene3D" id="3.40.50.300">
    <property type="entry name" value="P-loop containing nucleotide triphosphate hydrolases"/>
    <property type="match status" value="2"/>
</dbReference>
<dbReference type="GeneID" id="106805227"/>
<keyword evidence="9" id="KW-0413">Isomerase</keyword>
<feature type="region of interest" description="Disordered" evidence="15">
    <location>
        <begin position="74"/>
        <end position="93"/>
    </location>
</feature>
<keyword evidence="10" id="KW-0539">Nucleus</keyword>
<dbReference type="NCBIfam" id="TIGR00614">
    <property type="entry name" value="recQ_fam"/>
    <property type="match status" value="1"/>
</dbReference>
<feature type="compositionally biased region" description="Polar residues" evidence="15">
    <location>
        <begin position="1496"/>
        <end position="1505"/>
    </location>
</feature>
<dbReference type="InterPro" id="IPR004589">
    <property type="entry name" value="DNA_helicase_ATP-dep_RecQ"/>
</dbReference>
<evidence type="ECO:0000313" key="19">
    <source>
        <dbReference type="Proteomes" id="UP000695022"/>
    </source>
</evidence>
<evidence type="ECO:0000256" key="1">
    <source>
        <dbReference type="ARBA" id="ARBA00001947"/>
    </source>
</evidence>
<evidence type="ECO:0000259" key="16">
    <source>
        <dbReference type="PROSITE" id="PS50967"/>
    </source>
</evidence>
<dbReference type="CDD" id="cd18794">
    <property type="entry name" value="SF2_C_RecQ"/>
    <property type="match status" value="1"/>
</dbReference>
<dbReference type="Pfam" id="PF00270">
    <property type="entry name" value="DEAD"/>
    <property type="match status" value="1"/>
</dbReference>
<keyword evidence="5" id="KW-0378">Hydrolase</keyword>
<evidence type="ECO:0000259" key="18">
    <source>
        <dbReference type="PROSITE" id="PS51194"/>
    </source>
</evidence>
<keyword evidence="7" id="KW-0067">ATP-binding</keyword>
<evidence type="ECO:0000256" key="6">
    <source>
        <dbReference type="ARBA" id="ARBA00022806"/>
    </source>
</evidence>
<dbReference type="InterPro" id="IPR002121">
    <property type="entry name" value="HRDC_dom"/>
</dbReference>
<dbReference type="InterPro" id="IPR011545">
    <property type="entry name" value="DEAD/DEAH_box_helicase_dom"/>
</dbReference>
<comment type="cofactor">
    <cofactor evidence="1">
        <name>Zn(2+)</name>
        <dbReference type="ChEBI" id="CHEBI:29105"/>
    </cofactor>
</comment>
<name>A0ABM1DQK5_PRICU</name>
<feature type="region of interest" description="Disordered" evidence="15">
    <location>
        <begin position="308"/>
        <end position="364"/>
    </location>
</feature>
<dbReference type="InterPro" id="IPR002464">
    <property type="entry name" value="DNA/RNA_helicase_DEAH_CS"/>
</dbReference>
<dbReference type="SUPFAM" id="SSF47819">
    <property type="entry name" value="HRDC-like"/>
    <property type="match status" value="1"/>
</dbReference>
<evidence type="ECO:0000256" key="2">
    <source>
        <dbReference type="ARBA" id="ARBA00004123"/>
    </source>
</evidence>
<comment type="catalytic activity">
    <reaction evidence="11">
        <text>Couples ATP hydrolysis with the unwinding of duplex DNA by translocating in the 3'-5' direction.</text>
        <dbReference type="EC" id="5.6.2.4"/>
    </reaction>
</comment>
<comment type="catalytic activity">
    <reaction evidence="14">
        <text>ATP + H2O = ADP + phosphate + H(+)</text>
        <dbReference type="Rhea" id="RHEA:13065"/>
        <dbReference type="ChEBI" id="CHEBI:15377"/>
        <dbReference type="ChEBI" id="CHEBI:15378"/>
        <dbReference type="ChEBI" id="CHEBI:30616"/>
        <dbReference type="ChEBI" id="CHEBI:43474"/>
        <dbReference type="ChEBI" id="CHEBI:456216"/>
    </reaction>
</comment>
<evidence type="ECO:0000256" key="14">
    <source>
        <dbReference type="ARBA" id="ARBA00049360"/>
    </source>
</evidence>
<dbReference type="Gene3D" id="1.10.150.80">
    <property type="entry name" value="HRDC domain"/>
    <property type="match status" value="1"/>
</dbReference>
<keyword evidence="4" id="KW-0547">Nucleotide-binding</keyword>
<evidence type="ECO:0000256" key="13">
    <source>
        <dbReference type="ARBA" id="ARBA00044542"/>
    </source>
</evidence>
<evidence type="ECO:0000313" key="20">
    <source>
        <dbReference type="RefSeq" id="XP_014662225.1"/>
    </source>
</evidence>
<feature type="region of interest" description="Disordered" evidence="15">
    <location>
        <begin position="731"/>
        <end position="770"/>
    </location>
</feature>
<dbReference type="EC" id="5.6.2.4" evidence="12"/>
<feature type="region of interest" description="Disordered" evidence="15">
    <location>
        <begin position="1448"/>
        <end position="1563"/>
    </location>
</feature>
<dbReference type="SUPFAM" id="SSF52540">
    <property type="entry name" value="P-loop containing nucleoside triphosphate hydrolases"/>
    <property type="match status" value="1"/>
</dbReference>
<feature type="compositionally biased region" description="Polar residues" evidence="15">
    <location>
        <begin position="734"/>
        <end position="762"/>
    </location>
</feature>
<evidence type="ECO:0000313" key="21">
    <source>
        <dbReference type="RefSeq" id="XP_014662226.1"/>
    </source>
</evidence>
<evidence type="ECO:0000313" key="22">
    <source>
        <dbReference type="RefSeq" id="XP_014662227.1"/>
    </source>
</evidence>
<dbReference type="PANTHER" id="PTHR13710">
    <property type="entry name" value="DNA HELICASE RECQ FAMILY MEMBER"/>
    <property type="match status" value="1"/>
</dbReference>
<dbReference type="PROSITE" id="PS51194">
    <property type="entry name" value="HELICASE_CTER"/>
    <property type="match status" value="1"/>
</dbReference>
<dbReference type="InterPro" id="IPR036388">
    <property type="entry name" value="WH-like_DNA-bd_sf"/>
</dbReference>
<dbReference type="InterPro" id="IPR018982">
    <property type="entry name" value="RQC_domain"/>
</dbReference>
<dbReference type="PROSITE" id="PS50967">
    <property type="entry name" value="HRDC"/>
    <property type="match status" value="1"/>
</dbReference>
<evidence type="ECO:0000256" key="8">
    <source>
        <dbReference type="ARBA" id="ARBA00023125"/>
    </source>
</evidence>
<proteinExistence type="inferred from homology"/>
<dbReference type="RefSeq" id="XP_014662225.1">
    <property type="nucleotide sequence ID" value="XM_014806739.1"/>
</dbReference>
<feature type="compositionally biased region" description="Polar residues" evidence="15">
    <location>
        <begin position="74"/>
        <end position="92"/>
    </location>
</feature>
<keyword evidence="6" id="KW-0347">Helicase</keyword>
<comment type="similarity">
    <text evidence="3">Belongs to the helicase family. RecQ subfamily.</text>
</comment>
<dbReference type="Gene3D" id="1.10.10.10">
    <property type="entry name" value="Winged helix-like DNA-binding domain superfamily/Winged helix DNA-binding domain"/>
    <property type="match status" value="1"/>
</dbReference>
<organism evidence="19 21">
    <name type="scientific">Priapulus caudatus</name>
    <name type="common">Priapulid worm</name>
    <dbReference type="NCBI Taxonomy" id="37621"/>
    <lineage>
        <taxon>Eukaryota</taxon>
        <taxon>Metazoa</taxon>
        <taxon>Ecdysozoa</taxon>
        <taxon>Scalidophora</taxon>
        <taxon>Priapulida</taxon>
        <taxon>Priapulimorpha</taxon>
        <taxon>Priapulimorphida</taxon>
        <taxon>Priapulidae</taxon>
        <taxon>Priapulus</taxon>
    </lineage>
</organism>
<dbReference type="InterPro" id="IPR036390">
    <property type="entry name" value="WH_DNA-bd_sf"/>
</dbReference>
<evidence type="ECO:0000313" key="23">
    <source>
        <dbReference type="RefSeq" id="XP_014662228.1"/>
    </source>
</evidence>
<dbReference type="Proteomes" id="UP000695022">
    <property type="component" value="Unplaced"/>
</dbReference>
<keyword evidence="19" id="KW-1185">Reference proteome</keyword>
<evidence type="ECO:0000256" key="12">
    <source>
        <dbReference type="ARBA" id="ARBA00034808"/>
    </source>
</evidence>
<feature type="domain" description="HRDC" evidence="16">
    <location>
        <begin position="1351"/>
        <end position="1431"/>
    </location>
</feature>
<feature type="compositionally biased region" description="Basic residues" evidence="15">
    <location>
        <begin position="1475"/>
        <end position="1494"/>
    </location>
</feature>
<evidence type="ECO:0000256" key="3">
    <source>
        <dbReference type="ARBA" id="ARBA00005446"/>
    </source>
</evidence>
<dbReference type="RefSeq" id="XP_014662226.1">
    <property type="nucleotide sequence ID" value="XM_014806740.1"/>
</dbReference>
<dbReference type="InterPro" id="IPR044876">
    <property type="entry name" value="HRDC_dom_sf"/>
</dbReference>
<dbReference type="Pfam" id="PF16124">
    <property type="entry name" value="RecQ_Zn_bind"/>
    <property type="match status" value="1"/>
</dbReference>
<feature type="compositionally biased region" description="Low complexity" evidence="15">
    <location>
        <begin position="1535"/>
        <end position="1563"/>
    </location>
</feature>
<dbReference type="SMART" id="SM00490">
    <property type="entry name" value="HELICc"/>
    <property type="match status" value="1"/>
</dbReference>
<dbReference type="InterPro" id="IPR014001">
    <property type="entry name" value="Helicase_ATP-bd"/>
</dbReference>
<comment type="subcellular location">
    <subcellularLocation>
        <location evidence="2">Nucleus</location>
    </subcellularLocation>
</comment>
<dbReference type="SUPFAM" id="SSF46785">
    <property type="entry name" value="Winged helix' DNA-binding domain"/>
    <property type="match status" value="1"/>
</dbReference>
<feature type="compositionally biased region" description="Basic and acidic residues" evidence="15">
    <location>
        <begin position="328"/>
        <end position="338"/>
    </location>
</feature>
<gene>
    <name evidence="20 21 22 23" type="primary">LOC106805227</name>
</gene>
<keyword evidence="8" id="KW-0238">DNA-binding</keyword>
<evidence type="ECO:0000256" key="4">
    <source>
        <dbReference type="ARBA" id="ARBA00022741"/>
    </source>
</evidence>
<evidence type="ECO:0000256" key="11">
    <source>
        <dbReference type="ARBA" id="ARBA00034617"/>
    </source>
</evidence>
<feature type="domain" description="Helicase C-terminal" evidence="18">
    <location>
        <begin position="1010"/>
        <end position="1161"/>
    </location>
</feature>
<sequence length="1574" mass="173757">MALPQNNLEEHLARFSSSTLTSGATARNAKQTNVSVTLPTRNFTFKKTALLSRHQSSTVSAGFQNGRLSTSPASASTVAFSQQDEGSGQSVPDLSHLFSAVSQTSASKPTNNAFSPSVRKWPLIRTSNRHGQEDMFRPKANLPFLNKVQAGNVNSQSVHIRKALGNETNTLQTSAHRMLPKLSMSQKTSTKAGQSKLTAFFAGPSRDVQESAIVQGSGEPMRASALKQVPLARVRPHVLQPQHPQKHRFAKSGMQVGNQLSDSVIDDLFGDDDLSDFDCDNSLNVNSSTSAAKHSTAKSLVKNVSSPITAKLPSHQRSTSSLVDLTEEDSRHCTDVGKGRTSNACMEKEEEEEEEEEEILNRSSRRRRITRILKSDDDDTDEDAGCHGDGSSAAWLGRHSQGADGDQFFASDVNEIEDNLIPEPPPSPPIVDDDGMICDLPSSPEPIFPDIYGNDTKPAPPTTVRSNVAVREHAPQNGVVGESRVSSSYVDVRDVAEHPLLFVDILQSPECEVKEHIENLRLLHNTAMEQLCDVICALKPHHVMQLPGLDSKKLMQWINARSQVKKKCDQAEKLLSEPLNTRLNLCASTPKPFTTTFASPAEARRTKTSAVRSRFAPCGNSTLPAGGDSFYEHGVKLARSNSSGGVVVTPPPAAAAGRLSSIGLGHGKLFVNASPECSYGNTLPKDTLGRGQLQMQSPVAHVSNEIYDVINEEIFDEKEYFQQQPFVSSPARISPSTTRVLSIPKPNTSSKEGSLAASQKQPDTGAKFRGNFRDDGSSGHFQGLKFPHSAELLKVFRSVFGLKTFRTNQLQALNAALLGEDTFILMPTGGGKSLCYQLPSLVTQGVTIVVSPLRSLIQDQVQKLCALDVPATHLSGEMTENQSDAIYRQLSMRDPMIKCLYVTPEKLSASTKLLSTLANLYQRHLLSRFVIDEAHCVSNWGHDFRPDYKKLNLLRQKFPGVPMMALTATATPRVRQDILHQLGMKNPKWFMQSFNRPNLQYEVRPKQPKKLSQVIIELIKTEFNRQSGIIYCLSRNECDKMAEELVRAGVKGKAYHAGLSSTERTNVQTQWINENRCQVVCATIAFGMGIDKPDVRYVIHYSLPKSMEGYYQESGRAGRDGLPARCILYYAYSDMHRLRRMVERDADASPEAKRVHIDNLYRIVQYCENLTDCRRAQQLEYFGELFDRKLCKANMVTRCDSCRAEDSYMQRDMTREAQLLVQSVQQVAQGSSQGSWRKKFTLLHFVEVFRGSSAARVEQEGHQRLPAFGAGRHLQRSDAERLVRKLALDDVLGEEITVTAQDMTVAYARVGRRAADLLNGNLKVMFHVKGTKKNAVTAEAAPSTAADKAKAELHNDCYNELVVCARNIALELSMNWKNIYNPDTLKEMSQRLPAAEEEMKEVTGVTDTNYRRYGYRFLEITLQYMAKLTLLDDDFTAGTGDDTFAPNDFASPYFDGPPEHSSVFTGGGRQGRGGGTKRKRRGGGGGFRKAKRQKAATSTEQGNKTKYNKRRGGSANHTPVNGERSGGWLSKQQPGRGAASGRVAAARPGLMPMPATRRPPANARPFLKSLKDFI</sequence>
<dbReference type="Pfam" id="PF09382">
    <property type="entry name" value="RQC"/>
    <property type="match status" value="1"/>
</dbReference>
<evidence type="ECO:0000256" key="15">
    <source>
        <dbReference type="SAM" id="MobiDB-lite"/>
    </source>
</evidence>
<dbReference type="RefSeq" id="XP_014662228.1">
    <property type="nucleotide sequence ID" value="XM_014806742.1"/>
</dbReference>
<evidence type="ECO:0000256" key="10">
    <source>
        <dbReference type="ARBA" id="ARBA00023242"/>
    </source>
</evidence>
<dbReference type="InterPro" id="IPR032284">
    <property type="entry name" value="RecQ_Zn-bd"/>
</dbReference>
<dbReference type="InterPro" id="IPR001650">
    <property type="entry name" value="Helicase_C-like"/>
</dbReference>
<dbReference type="InterPro" id="IPR027417">
    <property type="entry name" value="P-loop_NTPase"/>
</dbReference>
<dbReference type="SMART" id="SM00487">
    <property type="entry name" value="DEXDc"/>
    <property type="match status" value="1"/>
</dbReference>
<feature type="domain" description="Helicase ATP-binding" evidence="17">
    <location>
        <begin position="813"/>
        <end position="988"/>
    </location>
</feature>
<feature type="region of interest" description="Disordered" evidence="15">
    <location>
        <begin position="376"/>
        <end position="406"/>
    </location>
</feature>
<evidence type="ECO:0000256" key="5">
    <source>
        <dbReference type="ARBA" id="ARBA00022801"/>
    </source>
</evidence>
<protein>
    <recommendedName>
        <fullName evidence="12">DNA 3'-5' helicase</fullName>
        <ecNumber evidence="12">5.6.2.4</ecNumber>
    </recommendedName>
    <alternativeName>
        <fullName evidence="13">DNA 3'-5' helicase BLM</fullName>
    </alternativeName>
</protein>
<feature type="compositionally biased region" description="Gly residues" evidence="15">
    <location>
        <begin position="1465"/>
        <end position="1474"/>
    </location>
</feature>
<evidence type="ECO:0000259" key="17">
    <source>
        <dbReference type="PROSITE" id="PS51192"/>
    </source>
</evidence>
<accession>A0ABM1DQK5</accession>
<dbReference type="PROSITE" id="PS00690">
    <property type="entry name" value="DEAH_ATP_HELICASE"/>
    <property type="match status" value="1"/>
</dbReference>
<evidence type="ECO:0000256" key="7">
    <source>
        <dbReference type="ARBA" id="ARBA00022840"/>
    </source>
</evidence>